<keyword evidence="4 9" id="KW-0812">Transmembrane</keyword>
<keyword evidence="5 9" id="KW-1133">Transmembrane helix</keyword>
<dbReference type="InterPro" id="IPR041916">
    <property type="entry name" value="Anti_sigma_zinc_sf"/>
</dbReference>
<dbReference type="GO" id="GO:0005886">
    <property type="term" value="C:plasma membrane"/>
    <property type="evidence" value="ECO:0007669"/>
    <property type="project" value="UniProtKB-SubCell"/>
</dbReference>
<dbReference type="PANTHER" id="PTHR37461:SF1">
    <property type="entry name" value="ANTI-SIGMA-K FACTOR RSKA"/>
    <property type="match status" value="1"/>
</dbReference>
<dbReference type="InterPro" id="IPR051474">
    <property type="entry name" value="Anti-sigma-K/W_factor"/>
</dbReference>
<protein>
    <recommendedName>
        <fullName evidence="8">Regulator of SigK</fullName>
    </recommendedName>
    <alternativeName>
        <fullName evidence="7">Sigma-K anti-sigma factor RskA</fullName>
    </alternativeName>
</protein>
<dbReference type="GO" id="GO:0016989">
    <property type="term" value="F:sigma factor antagonist activity"/>
    <property type="evidence" value="ECO:0007669"/>
    <property type="project" value="TreeGrafter"/>
</dbReference>
<evidence type="ECO:0000256" key="4">
    <source>
        <dbReference type="ARBA" id="ARBA00022692"/>
    </source>
</evidence>
<reference evidence="11 12" key="1">
    <citation type="submission" date="2018-03" db="EMBL/GenBank/DDBJ databases">
        <title>Genome sequence of Paenibacillus elgii strain AC13 an antimicrobial compound producing bacteria.</title>
        <authorList>
            <person name="Kurokawa A.S."/>
            <person name="Araujo J.F."/>
            <person name="Costa R.A."/>
            <person name="Ortega D.B."/>
            <person name="Pires A.S."/>
            <person name="Pappas G.J.Jr."/>
            <person name="Franco O.L."/>
            <person name="Barreto C."/>
            <person name="Magalhaes B.S."/>
            <person name="Kruger R.H."/>
        </authorList>
    </citation>
    <scope>NUCLEOTIDE SEQUENCE [LARGE SCALE GENOMIC DNA]</scope>
    <source>
        <strain evidence="11 12">AC13</strain>
    </source>
</reference>
<evidence type="ECO:0000313" key="12">
    <source>
        <dbReference type="Proteomes" id="UP000244184"/>
    </source>
</evidence>
<evidence type="ECO:0000256" key="9">
    <source>
        <dbReference type="SAM" id="Phobius"/>
    </source>
</evidence>
<evidence type="ECO:0000256" key="1">
    <source>
        <dbReference type="ARBA" id="ARBA00004167"/>
    </source>
</evidence>
<dbReference type="InterPro" id="IPR018764">
    <property type="entry name" value="RskA_C"/>
</dbReference>
<dbReference type="RefSeq" id="WP_108530865.1">
    <property type="nucleotide sequence ID" value="NZ_PYHP01000019.1"/>
</dbReference>
<evidence type="ECO:0000256" key="6">
    <source>
        <dbReference type="ARBA" id="ARBA00023136"/>
    </source>
</evidence>
<gene>
    <name evidence="11" type="ORF">C8Z91_07310</name>
</gene>
<keyword evidence="6 9" id="KW-0472">Membrane</keyword>
<evidence type="ECO:0000259" key="10">
    <source>
        <dbReference type="Pfam" id="PF10099"/>
    </source>
</evidence>
<evidence type="ECO:0000256" key="8">
    <source>
        <dbReference type="ARBA" id="ARBA00030803"/>
    </source>
</evidence>
<keyword evidence="3" id="KW-1003">Cell membrane</keyword>
<feature type="domain" description="Anti-sigma K factor RskA C-terminal" evidence="10">
    <location>
        <begin position="119"/>
        <end position="258"/>
    </location>
</feature>
<evidence type="ECO:0000313" key="11">
    <source>
        <dbReference type="EMBL" id="PUA39868.1"/>
    </source>
</evidence>
<dbReference type="Proteomes" id="UP000244184">
    <property type="component" value="Unassembled WGS sequence"/>
</dbReference>
<accession>A0A2T6G6U6</accession>
<evidence type="ECO:0000256" key="2">
    <source>
        <dbReference type="ARBA" id="ARBA00004236"/>
    </source>
</evidence>
<dbReference type="Pfam" id="PF10099">
    <property type="entry name" value="RskA_C"/>
    <property type="match status" value="1"/>
</dbReference>
<dbReference type="GO" id="GO:0006417">
    <property type="term" value="P:regulation of translation"/>
    <property type="evidence" value="ECO:0007669"/>
    <property type="project" value="TreeGrafter"/>
</dbReference>
<comment type="subcellular location">
    <subcellularLocation>
        <location evidence="2">Cell membrane</location>
    </subcellularLocation>
    <subcellularLocation>
        <location evidence="1">Membrane</location>
        <topology evidence="1">Single-pass membrane protein</topology>
    </subcellularLocation>
</comment>
<name>A0A2T6G6U6_9BACL</name>
<evidence type="ECO:0000256" key="5">
    <source>
        <dbReference type="ARBA" id="ARBA00022989"/>
    </source>
</evidence>
<feature type="transmembrane region" description="Helical" evidence="9">
    <location>
        <begin position="115"/>
        <end position="135"/>
    </location>
</feature>
<dbReference type="AlphaFoldDB" id="A0A2T6G6U6"/>
<evidence type="ECO:0000256" key="3">
    <source>
        <dbReference type="ARBA" id="ARBA00022475"/>
    </source>
</evidence>
<comment type="caution">
    <text evidence="11">The sequence shown here is derived from an EMBL/GenBank/DDBJ whole genome shotgun (WGS) entry which is preliminary data.</text>
</comment>
<proteinExistence type="predicted"/>
<evidence type="ECO:0000256" key="7">
    <source>
        <dbReference type="ARBA" id="ARBA00029829"/>
    </source>
</evidence>
<dbReference type="Gene3D" id="1.10.10.1320">
    <property type="entry name" value="Anti-sigma factor, zinc-finger domain"/>
    <property type="match status" value="1"/>
</dbReference>
<dbReference type="EMBL" id="PYHP01000019">
    <property type="protein sequence ID" value="PUA39868.1"/>
    <property type="molecule type" value="Genomic_DNA"/>
</dbReference>
<sequence>MVREESGCELCFSYFLDELSEERKRAFERHLSACRTCTQELAELRQTWQTLPAEAELVELPEDLKEQVLGKVLGQPVSAGGETLLEERPTDKRPTVEWRLNDGAERRRKRWTKGLGYTAAALFFFVCGAGTAIVGDFSLPFKSSVERPETRLAIPVEVIGQYRLKAFDQALPSAAGQGWLTRQGNKAQLVLQFHGLRPTDGVQAYQVWLLRDGKRSNCGTFQADSQGAGVLTWNMALEDTSFDGIGITLEPDSHGSEPRGKKVLGT</sequence>
<organism evidence="11 12">
    <name type="scientific">Paenibacillus elgii</name>
    <dbReference type="NCBI Taxonomy" id="189691"/>
    <lineage>
        <taxon>Bacteria</taxon>
        <taxon>Bacillati</taxon>
        <taxon>Bacillota</taxon>
        <taxon>Bacilli</taxon>
        <taxon>Bacillales</taxon>
        <taxon>Paenibacillaceae</taxon>
        <taxon>Paenibacillus</taxon>
    </lineage>
</organism>
<dbReference type="PANTHER" id="PTHR37461">
    <property type="entry name" value="ANTI-SIGMA-K FACTOR RSKA"/>
    <property type="match status" value="1"/>
</dbReference>